<dbReference type="InterPro" id="IPR052035">
    <property type="entry name" value="ZnF_BED_domain_contain"/>
</dbReference>
<keyword evidence="7" id="KW-1185">Reference proteome</keyword>
<dbReference type="PANTHER" id="PTHR46481:SF10">
    <property type="entry name" value="ZINC FINGER BED DOMAIN-CONTAINING PROTEIN 39"/>
    <property type="match status" value="1"/>
</dbReference>
<evidence type="ECO:0000256" key="2">
    <source>
        <dbReference type="ARBA" id="ARBA00022723"/>
    </source>
</evidence>
<reference evidence="6" key="1">
    <citation type="submission" date="2021-03" db="EMBL/GenBank/DDBJ databases">
        <title>Draft genome sequence of rust myrtle Austropuccinia psidii MF-1, a brazilian biotype.</title>
        <authorList>
            <person name="Quecine M.C."/>
            <person name="Pachon D.M.R."/>
            <person name="Bonatelli M.L."/>
            <person name="Correr F.H."/>
            <person name="Franceschini L.M."/>
            <person name="Leite T.F."/>
            <person name="Margarido G.R.A."/>
            <person name="Almeida C.A."/>
            <person name="Ferrarezi J.A."/>
            <person name="Labate C.A."/>
        </authorList>
    </citation>
    <scope>NUCLEOTIDE SEQUENCE</scope>
    <source>
        <strain evidence="6">MF-1</strain>
    </source>
</reference>
<evidence type="ECO:0000313" key="6">
    <source>
        <dbReference type="EMBL" id="MBW0548397.1"/>
    </source>
</evidence>
<accession>A0A9Q3IQY2</accession>
<dbReference type="EMBL" id="AVOT02053613">
    <property type="protein sequence ID" value="MBW0548397.1"/>
    <property type="molecule type" value="Genomic_DNA"/>
</dbReference>
<dbReference type="Proteomes" id="UP000765509">
    <property type="component" value="Unassembled WGS sequence"/>
</dbReference>
<keyword evidence="4" id="KW-0862">Zinc</keyword>
<dbReference type="GO" id="GO:0005634">
    <property type="term" value="C:nucleus"/>
    <property type="evidence" value="ECO:0007669"/>
    <property type="project" value="UniProtKB-SubCell"/>
</dbReference>
<comment type="subcellular location">
    <subcellularLocation>
        <location evidence="1">Nucleus</location>
    </subcellularLocation>
</comment>
<keyword evidence="3" id="KW-0863">Zinc-finger</keyword>
<evidence type="ECO:0000256" key="5">
    <source>
        <dbReference type="ARBA" id="ARBA00023242"/>
    </source>
</evidence>
<dbReference type="SUPFAM" id="SSF53098">
    <property type="entry name" value="Ribonuclease H-like"/>
    <property type="match status" value="1"/>
</dbReference>
<dbReference type="OrthoDB" id="2685599at2759"/>
<sequence>MQSQCLNISVRCTALTARLANVFFFHKEQIWSILGQNHSLVSLTTDAWASPNVTAYLAVTGNLINKDLNLLSTLLGLIPIEGSHSDADLSKCFMRIINQYSHNIKIVSITTYNSTVNRKMAQEIEAISPAFSSNAQAIGFMAHTINLATHDGINALART</sequence>
<proteinExistence type="predicted"/>
<dbReference type="AlphaFoldDB" id="A0A9Q3IQY2"/>
<comment type="caution">
    <text evidence="6">The sequence shown here is derived from an EMBL/GenBank/DDBJ whole genome shotgun (WGS) entry which is preliminary data.</text>
</comment>
<dbReference type="PANTHER" id="PTHR46481">
    <property type="entry name" value="ZINC FINGER BED DOMAIN-CONTAINING PROTEIN 4"/>
    <property type="match status" value="1"/>
</dbReference>
<evidence type="ECO:0000256" key="3">
    <source>
        <dbReference type="ARBA" id="ARBA00022771"/>
    </source>
</evidence>
<gene>
    <name evidence="6" type="ORF">O181_088112</name>
</gene>
<organism evidence="6 7">
    <name type="scientific">Austropuccinia psidii MF-1</name>
    <dbReference type="NCBI Taxonomy" id="1389203"/>
    <lineage>
        <taxon>Eukaryota</taxon>
        <taxon>Fungi</taxon>
        <taxon>Dikarya</taxon>
        <taxon>Basidiomycota</taxon>
        <taxon>Pucciniomycotina</taxon>
        <taxon>Pucciniomycetes</taxon>
        <taxon>Pucciniales</taxon>
        <taxon>Sphaerophragmiaceae</taxon>
        <taxon>Austropuccinia</taxon>
    </lineage>
</organism>
<protein>
    <submittedName>
        <fullName evidence="6">Uncharacterized protein</fullName>
    </submittedName>
</protein>
<dbReference type="InterPro" id="IPR012337">
    <property type="entry name" value="RNaseH-like_sf"/>
</dbReference>
<evidence type="ECO:0000256" key="4">
    <source>
        <dbReference type="ARBA" id="ARBA00022833"/>
    </source>
</evidence>
<evidence type="ECO:0000313" key="7">
    <source>
        <dbReference type="Proteomes" id="UP000765509"/>
    </source>
</evidence>
<dbReference type="GO" id="GO:0008270">
    <property type="term" value="F:zinc ion binding"/>
    <property type="evidence" value="ECO:0007669"/>
    <property type="project" value="UniProtKB-KW"/>
</dbReference>
<keyword evidence="5" id="KW-0539">Nucleus</keyword>
<name>A0A9Q3IQY2_9BASI</name>
<keyword evidence="2" id="KW-0479">Metal-binding</keyword>
<evidence type="ECO:0000256" key="1">
    <source>
        <dbReference type="ARBA" id="ARBA00004123"/>
    </source>
</evidence>